<dbReference type="InterPro" id="IPR036236">
    <property type="entry name" value="Znf_C2H2_sf"/>
</dbReference>
<dbReference type="EMBL" id="ADBL01000936">
    <property type="status" value="NOT_ANNOTATED_CDS"/>
    <property type="molecule type" value="Genomic_DNA"/>
</dbReference>
<evidence type="ECO:0000256" key="5">
    <source>
        <dbReference type="SAM" id="MobiDB-lite"/>
    </source>
</evidence>
<dbReference type="OrthoDB" id="10266249at2759"/>
<feature type="domain" description="C2H2-type" evidence="6">
    <location>
        <begin position="28"/>
        <end position="50"/>
    </location>
</feature>
<dbReference type="SUPFAM" id="SSF57667">
    <property type="entry name" value="beta-beta-alpha zinc fingers"/>
    <property type="match status" value="1"/>
</dbReference>
<reference evidence="7" key="3">
    <citation type="submission" date="2011-03" db="EMBL/GenBank/DDBJ databases">
        <title>Annotation of Magnaporthe poae ATCC 64411.</title>
        <authorList>
            <person name="Ma L.-J."/>
            <person name="Dead R."/>
            <person name="Young S.K."/>
            <person name="Zeng Q."/>
            <person name="Gargeya S."/>
            <person name="Fitzgerald M."/>
            <person name="Haas B."/>
            <person name="Abouelleil A."/>
            <person name="Alvarado L."/>
            <person name="Arachchi H.M."/>
            <person name="Berlin A."/>
            <person name="Brown A."/>
            <person name="Chapman S.B."/>
            <person name="Chen Z."/>
            <person name="Dunbar C."/>
            <person name="Freedman E."/>
            <person name="Gearin G."/>
            <person name="Gellesch M."/>
            <person name="Goldberg J."/>
            <person name="Griggs A."/>
            <person name="Gujja S."/>
            <person name="Heiman D."/>
            <person name="Howarth C."/>
            <person name="Larson L."/>
            <person name="Lui A."/>
            <person name="MacDonald P.J.P."/>
            <person name="Mehta T."/>
            <person name="Montmayeur A."/>
            <person name="Murphy C."/>
            <person name="Neiman D."/>
            <person name="Pearson M."/>
            <person name="Priest M."/>
            <person name="Roberts A."/>
            <person name="Saif S."/>
            <person name="Shea T."/>
            <person name="Shenoy N."/>
            <person name="Sisk P."/>
            <person name="Stolte C."/>
            <person name="Sykes S."/>
            <person name="Yandava C."/>
            <person name="Wortman J."/>
            <person name="Nusbaum C."/>
            <person name="Birren B."/>
        </authorList>
    </citation>
    <scope>NUCLEOTIDE SEQUENCE</scope>
    <source>
        <strain evidence="7">ATCC 64411</strain>
    </source>
</reference>
<evidence type="ECO:0000256" key="3">
    <source>
        <dbReference type="ARBA" id="ARBA00022771"/>
    </source>
</evidence>
<feature type="region of interest" description="Disordered" evidence="5">
    <location>
        <begin position="179"/>
        <end position="280"/>
    </location>
</feature>
<dbReference type="eggNOG" id="KOG2837">
    <property type="taxonomic scope" value="Eukaryota"/>
</dbReference>
<dbReference type="EMBL" id="GL876968">
    <property type="protein sequence ID" value="KLU84939.1"/>
    <property type="molecule type" value="Genomic_DNA"/>
</dbReference>
<dbReference type="InterPro" id="IPR056767">
    <property type="entry name" value="C2H2-Znf_KIN17"/>
</dbReference>
<accession>A0A0C4DVG9</accession>
<dbReference type="VEuPathDB" id="FungiDB:MAPG_03973"/>
<feature type="compositionally biased region" description="Polar residues" evidence="5">
    <location>
        <begin position="265"/>
        <end position="280"/>
    </location>
</feature>
<feature type="region of interest" description="Disordered" evidence="5">
    <location>
        <begin position="329"/>
        <end position="352"/>
    </location>
</feature>
<evidence type="ECO:0000313" key="7">
    <source>
        <dbReference type="EMBL" id="KLU84939.1"/>
    </source>
</evidence>
<dbReference type="GO" id="GO:0006974">
    <property type="term" value="P:DNA damage response"/>
    <property type="evidence" value="ECO:0007669"/>
    <property type="project" value="TreeGrafter"/>
</dbReference>
<dbReference type="PANTHER" id="PTHR12805:SF0">
    <property type="entry name" value="DNA_RNA-BINDING PROTEIN KIN17"/>
    <property type="match status" value="1"/>
</dbReference>
<sequence length="352" mass="39429">MGKAEVGSTKHLSNQMKAKGLQRLRWYCQPCERQMRDDNAFKQHCMSESHVRQMLIVGEDPKKFLREYSDQFLRDFINLLKTGHRDKQVQINHFYQEYIANKSHVHMNSTQWSSLTEFAKHLGREGICRVEENEKGIHIAWIDDSPEALRRQEALRRKEAQDRGDEEWEQRMLKAQIKRAQKDAATRAGVKEGDEEGENGKEEGGLLRKDEGKIKLSIGAPKSTAAAAPTKDKPAAAADQPTAGTSTDDTSTETSETGAAAAPTDETTSIPDQNASSTTNAKPVLLKLGVQPQKKNVFAAAKKNALGGGGKKLKLDVPKKMSEAERIMREEMERKRSMDSPNSGPSKKRQRF</sequence>
<keyword evidence="2" id="KW-0479">Metal-binding</keyword>
<comment type="similarity">
    <text evidence="1">Belongs to the KIN17 family.</text>
</comment>
<dbReference type="Pfam" id="PF10357">
    <property type="entry name" value="WH_KIN17"/>
    <property type="match status" value="1"/>
</dbReference>
<name>A0A0C4DVG9_MAGP6</name>
<evidence type="ECO:0000256" key="1">
    <source>
        <dbReference type="ARBA" id="ARBA00008517"/>
    </source>
</evidence>
<dbReference type="STRING" id="644358.A0A0C4DVG9"/>
<dbReference type="Pfam" id="PF25095">
    <property type="entry name" value="C2H2-zf_KIN17"/>
    <property type="match status" value="1"/>
</dbReference>
<reference evidence="8" key="5">
    <citation type="submission" date="2015-06" db="UniProtKB">
        <authorList>
            <consortium name="EnsemblFungi"/>
        </authorList>
    </citation>
    <scope>IDENTIFICATION</scope>
    <source>
        <strain evidence="8">ATCC 64411</strain>
    </source>
</reference>
<organism evidence="8 9">
    <name type="scientific">Magnaporthiopsis poae (strain ATCC 64411 / 73-15)</name>
    <name type="common">Kentucky bluegrass fungus</name>
    <name type="synonym">Magnaporthe poae</name>
    <dbReference type="NCBI Taxonomy" id="644358"/>
    <lineage>
        <taxon>Eukaryota</taxon>
        <taxon>Fungi</taxon>
        <taxon>Dikarya</taxon>
        <taxon>Ascomycota</taxon>
        <taxon>Pezizomycotina</taxon>
        <taxon>Sordariomycetes</taxon>
        <taxon>Sordariomycetidae</taxon>
        <taxon>Magnaporthales</taxon>
        <taxon>Magnaporthaceae</taxon>
        <taxon>Magnaporthiopsis</taxon>
    </lineage>
</organism>
<dbReference type="PANTHER" id="PTHR12805">
    <property type="entry name" value="KIN17 KIN, ANTIGENIC DETERMINANT OF RECA PROTEIN HOMOLOG"/>
    <property type="match status" value="1"/>
</dbReference>
<evidence type="ECO:0000313" key="9">
    <source>
        <dbReference type="Proteomes" id="UP000011715"/>
    </source>
</evidence>
<reference evidence="7" key="1">
    <citation type="submission" date="2010-05" db="EMBL/GenBank/DDBJ databases">
        <title>The Genome Sequence of Magnaporthe poae strain ATCC 64411.</title>
        <authorList>
            <consortium name="The Broad Institute Genome Sequencing Platform"/>
            <consortium name="Broad Institute Genome Sequencing Center for Infectious Disease"/>
            <person name="Ma L.-J."/>
            <person name="Dead R."/>
            <person name="Young S."/>
            <person name="Zeng Q."/>
            <person name="Koehrsen M."/>
            <person name="Alvarado L."/>
            <person name="Berlin A."/>
            <person name="Chapman S.B."/>
            <person name="Chen Z."/>
            <person name="Freedman E."/>
            <person name="Gellesch M."/>
            <person name="Goldberg J."/>
            <person name="Griggs A."/>
            <person name="Gujja S."/>
            <person name="Heilman E.R."/>
            <person name="Heiman D."/>
            <person name="Hepburn T."/>
            <person name="Howarth C."/>
            <person name="Jen D."/>
            <person name="Larson L."/>
            <person name="Mehta T."/>
            <person name="Neiman D."/>
            <person name="Pearson M."/>
            <person name="Roberts A."/>
            <person name="Saif S."/>
            <person name="Shea T."/>
            <person name="Shenoy N."/>
            <person name="Sisk P."/>
            <person name="Stolte C."/>
            <person name="Sykes S."/>
            <person name="Walk T."/>
            <person name="White J."/>
            <person name="Yandava C."/>
            <person name="Haas B."/>
            <person name="Nusbaum C."/>
            <person name="Birren B."/>
        </authorList>
    </citation>
    <scope>NUCLEOTIDE SEQUENCE</scope>
    <source>
        <strain evidence="7">ATCC 64411</strain>
    </source>
</reference>
<dbReference type="EnsemblFungi" id="MAPG_03973T0">
    <property type="protein sequence ID" value="MAPG_03973T0"/>
    <property type="gene ID" value="MAPG_03973"/>
</dbReference>
<keyword evidence="9" id="KW-1185">Reference proteome</keyword>
<dbReference type="FunFam" id="1.10.10.2030:FF:000001">
    <property type="entry name" value="DNA/RNA-binding protein KIN17, putative"/>
    <property type="match status" value="1"/>
</dbReference>
<proteinExistence type="inferred from homology"/>
<dbReference type="GO" id="GO:0003690">
    <property type="term" value="F:double-stranded DNA binding"/>
    <property type="evidence" value="ECO:0007669"/>
    <property type="project" value="TreeGrafter"/>
</dbReference>
<reference evidence="9" key="2">
    <citation type="submission" date="2010-05" db="EMBL/GenBank/DDBJ databases">
        <title>The genome sequence of Magnaporthe poae strain ATCC 64411.</title>
        <authorList>
            <person name="Ma L.-J."/>
            <person name="Dead R."/>
            <person name="Young S."/>
            <person name="Zeng Q."/>
            <person name="Koehrsen M."/>
            <person name="Alvarado L."/>
            <person name="Berlin A."/>
            <person name="Chapman S.B."/>
            <person name="Chen Z."/>
            <person name="Freedman E."/>
            <person name="Gellesch M."/>
            <person name="Goldberg J."/>
            <person name="Griggs A."/>
            <person name="Gujja S."/>
            <person name="Heilman E.R."/>
            <person name="Heiman D."/>
            <person name="Hepburn T."/>
            <person name="Howarth C."/>
            <person name="Jen D."/>
            <person name="Larson L."/>
            <person name="Mehta T."/>
            <person name="Neiman D."/>
            <person name="Pearson M."/>
            <person name="Roberts A."/>
            <person name="Saif S."/>
            <person name="Shea T."/>
            <person name="Shenoy N."/>
            <person name="Sisk P."/>
            <person name="Stolte C."/>
            <person name="Sykes S."/>
            <person name="Walk T."/>
            <person name="White J."/>
            <person name="Yandava C."/>
            <person name="Haas B."/>
            <person name="Nusbaum C."/>
            <person name="Birren B."/>
        </authorList>
    </citation>
    <scope>NUCLEOTIDE SEQUENCE [LARGE SCALE GENOMIC DNA]</scope>
    <source>
        <strain evidence="9">ATCC 64411 / 73-15</strain>
    </source>
</reference>
<dbReference type="InterPro" id="IPR037321">
    <property type="entry name" value="KIN17-like"/>
</dbReference>
<dbReference type="AlphaFoldDB" id="A0A0C4DVG9"/>
<evidence type="ECO:0000256" key="4">
    <source>
        <dbReference type="ARBA" id="ARBA00022833"/>
    </source>
</evidence>
<protein>
    <submittedName>
        <fullName evidence="7">Zinc finger protein RTS2</fullName>
    </submittedName>
</protein>
<dbReference type="GO" id="GO:0008270">
    <property type="term" value="F:zinc ion binding"/>
    <property type="evidence" value="ECO:0007669"/>
    <property type="project" value="UniProtKB-KW"/>
</dbReference>
<dbReference type="GO" id="GO:0005634">
    <property type="term" value="C:nucleus"/>
    <property type="evidence" value="ECO:0007669"/>
    <property type="project" value="TreeGrafter"/>
</dbReference>
<feature type="compositionally biased region" description="Basic and acidic residues" evidence="5">
    <location>
        <begin position="329"/>
        <end position="338"/>
    </location>
</feature>
<dbReference type="InterPro" id="IPR038254">
    <property type="entry name" value="KIN17_WH-like_sf"/>
</dbReference>
<keyword evidence="3" id="KW-0863">Zinc-finger</keyword>
<keyword evidence="4" id="KW-0862">Zinc</keyword>
<evidence type="ECO:0000256" key="2">
    <source>
        <dbReference type="ARBA" id="ARBA00022723"/>
    </source>
</evidence>
<dbReference type="OMA" id="QVCERQM"/>
<feature type="compositionally biased region" description="Basic and acidic residues" evidence="5">
    <location>
        <begin position="180"/>
        <end position="214"/>
    </location>
</feature>
<dbReference type="InterPro" id="IPR013087">
    <property type="entry name" value="Znf_C2H2_type"/>
</dbReference>
<dbReference type="PROSITE" id="PS00028">
    <property type="entry name" value="ZINC_FINGER_C2H2_1"/>
    <property type="match status" value="1"/>
</dbReference>
<feature type="compositionally biased region" description="Low complexity" evidence="5">
    <location>
        <begin position="219"/>
        <end position="264"/>
    </location>
</feature>
<reference evidence="8" key="4">
    <citation type="journal article" date="2015" name="G3 (Bethesda)">
        <title>Genome sequences of three phytopathogenic species of the Magnaporthaceae family of fungi.</title>
        <authorList>
            <person name="Okagaki L.H."/>
            <person name="Nunes C.C."/>
            <person name="Sailsbery J."/>
            <person name="Clay B."/>
            <person name="Brown D."/>
            <person name="John T."/>
            <person name="Oh Y."/>
            <person name="Young N."/>
            <person name="Fitzgerald M."/>
            <person name="Haas B.J."/>
            <person name="Zeng Q."/>
            <person name="Young S."/>
            <person name="Adiconis X."/>
            <person name="Fan L."/>
            <person name="Levin J.Z."/>
            <person name="Mitchell T.K."/>
            <person name="Okubara P.A."/>
            <person name="Farman M.L."/>
            <person name="Kohn L.M."/>
            <person name="Birren B."/>
            <person name="Ma L.-J."/>
            <person name="Dean R.A."/>
        </authorList>
    </citation>
    <scope>NUCLEOTIDE SEQUENCE</scope>
    <source>
        <strain evidence="8">ATCC 64411 / 73-15</strain>
    </source>
</reference>
<dbReference type="Gene3D" id="3.30.160.60">
    <property type="entry name" value="Classic Zinc Finger"/>
    <property type="match status" value="1"/>
</dbReference>
<gene>
    <name evidence="7" type="ORF">MAPG_03973</name>
</gene>
<dbReference type="SMART" id="SM01253">
    <property type="entry name" value="Kin17_mid"/>
    <property type="match status" value="1"/>
</dbReference>
<dbReference type="GO" id="GO:0006260">
    <property type="term" value="P:DNA replication"/>
    <property type="evidence" value="ECO:0007669"/>
    <property type="project" value="TreeGrafter"/>
</dbReference>
<dbReference type="Gene3D" id="1.10.10.2030">
    <property type="entry name" value="DNA/RNA-binding protein Kin17, conserved domain"/>
    <property type="match status" value="1"/>
</dbReference>
<dbReference type="InterPro" id="IPR019447">
    <property type="entry name" value="DNA/RNA-bd_Kin17_WH-like_dom"/>
</dbReference>
<dbReference type="Proteomes" id="UP000011715">
    <property type="component" value="Unassembled WGS sequence"/>
</dbReference>
<evidence type="ECO:0000259" key="6">
    <source>
        <dbReference type="PROSITE" id="PS00028"/>
    </source>
</evidence>
<evidence type="ECO:0000313" key="8">
    <source>
        <dbReference type="EnsemblFungi" id="MAPG_03973T0"/>
    </source>
</evidence>